<dbReference type="InterPro" id="IPR007433">
    <property type="entry name" value="DUF481"/>
</dbReference>
<proteinExistence type="predicted"/>
<sequence>MFRAQYSLLLFLLSSTLCLATQLSEIQLKNGDRLTGEIVSQDTRQVVVNSPFLGKITVPRDQILKMELSKAPATKPAAHGPQNTTAVALVSGATGGSSTRAALERILRGTKGSMEFGFNQQSGRSDSVNATVRADAEYQQGIDTYELTMQYYYGRYDGSVQADQHETSFRWRHELKSKRFFAQSNTSYSVDHVKLVNLDLEQSAGIGLRAIKSEKQTLNLGSGLTGQYRRAYGEGTNALALGDLFEDYLFKFNDRVNLKQSASVQYSPISNQSITLINGKQSAANDQATNYSLRFNVALQSKLTHRITLNLHYDLAYDNAIYDPSLKTDQRISSTIGYAF</sequence>
<protein>
    <recommendedName>
        <fullName evidence="2">Salt-induced outer membrane protein</fullName>
    </recommendedName>
</protein>
<gene>
    <name evidence="1" type="ORF">GALL_41640</name>
</gene>
<evidence type="ECO:0000313" key="1">
    <source>
        <dbReference type="EMBL" id="OIR15045.1"/>
    </source>
</evidence>
<organism evidence="1">
    <name type="scientific">mine drainage metagenome</name>
    <dbReference type="NCBI Taxonomy" id="410659"/>
    <lineage>
        <taxon>unclassified sequences</taxon>
        <taxon>metagenomes</taxon>
        <taxon>ecological metagenomes</taxon>
    </lineage>
</organism>
<reference evidence="1" key="1">
    <citation type="submission" date="2016-10" db="EMBL/GenBank/DDBJ databases">
        <title>Sequence of Gallionella enrichment culture.</title>
        <authorList>
            <person name="Poehlein A."/>
            <person name="Muehling M."/>
            <person name="Daniel R."/>
        </authorList>
    </citation>
    <scope>NUCLEOTIDE SEQUENCE</scope>
</reference>
<accession>A0A1J5TFC3</accession>
<comment type="caution">
    <text evidence="1">The sequence shown here is derived from an EMBL/GenBank/DDBJ whole genome shotgun (WGS) entry which is preliminary data.</text>
</comment>
<dbReference type="EMBL" id="MLJW01000010">
    <property type="protein sequence ID" value="OIR15045.1"/>
    <property type="molecule type" value="Genomic_DNA"/>
</dbReference>
<dbReference type="AlphaFoldDB" id="A0A1J5TFC3"/>
<evidence type="ECO:0008006" key="2">
    <source>
        <dbReference type="Google" id="ProtNLM"/>
    </source>
</evidence>
<dbReference type="Pfam" id="PF04338">
    <property type="entry name" value="DUF481"/>
    <property type="match status" value="2"/>
</dbReference>
<name>A0A1J5TFC3_9ZZZZ</name>